<dbReference type="HOGENOM" id="CLU_2804883_0_0_9"/>
<keyword evidence="2" id="KW-1185">Reference proteome</keyword>
<gene>
    <name evidence="1" type="ORF">CLOSTMETH_00496</name>
</gene>
<protein>
    <submittedName>
        <fullName evidence="1">Uncharacterized protein</fullName>
    </submittedName>
</protein>
<dbReference type="Proteomes" id="UP000003340">
    <property type="component" value="Unassembled WGS sequence"/>
</dbReference>
<evidence type="ECO:0000313" key="1">
    <source>
        <dbReference type="EMBL" id="EEG31907.1"/>
    </source>
</evidence>
<dbReference type="AlphaFoldDB" id="C0E9J7"/>
<accession>C0E9J7</accession>
<dbReference type="EMBL" id="ACEC01000020">
    <property type="protein sequence ID" value="EEG31907.1"/>
    <property type="molecule type" value="Genomic_DNA"/>
</dbReference>
<comment type="caution">
    <text evidence="1">The sequence shown here is derived from an EMBL/GenBank/DDBJ whole genome shotgun (WGS) entry which is preliminary data.</text>
</comment>
<evidence type="ECO:0000313" key="2">
    <source>
        <dbReference type="Proteomes" id="UP000003340"/>
    </source>
</evidence>
<reference evidence="1 2" key="2">
    <citation type="submission" date="2009-02" db="EMBL/GenBank/DDBJ databases">
        <title>Draft genome sequence of Clostridium methylpentosum (DSM 5476).</title>
        <authorList>
            <person name="Sudarsanam P."/>
            <person name="Ley R."/>
            <person name="Guruge J."/>
            <person name="Turnbaugh P.J."/>
            <person name="Mahowald M."/>
            <person name="Liep D."/>
            <person name="Gordon J."/>
        </authorList>
    </citation>
    <scope>NUCLEOTIDE SEQUENCE [LARGE SCALE GENOMIC DNA]</scope>
    <source>
        <strain evidence="1 2">DSM 5476</strain>
    </source>
</reference>
<dbReference type="STRING" id="537013.CLOSTMETH_00496"/>
<organism evidence="1 2">
    <name type="scientific">[Clostridium] methylpentosum DSM 5476</name>
    <dbReference type="NCBI Taxonomy" id="537013"/>
    <lineage>
        <taxon>Bacteria</taxon>
        <taxon>Bacillati</taxon>
        <taxon>Bacillota</taxon>
        <taxon>Clostridia</taxon>
        <taxon>Eubacteriales</taxon>
        <taxon>Oscillospiraceae</taxon>
        <taxon>Oscillospiraceae incertae sedis</taxon>
    </lineage>
</organism>
<sequence>MCPCLQLTPRQWAWPELHRPKLIQALHFSPPVSNLGFRQAVYRSQKSPKCTNSKWADLKQNGCPLYN</sequence>
<reference evidence="1 2" key="1">
    <citation type="submission" date="2009-01" db="EMBL/GenBank/DDBJ databases">
        <authorList>
            <person name="Fulton L."/>
            <person name="Clifton S."/>
            <person name="Fulton B."/>
            <person name="Xu J."/>
            <person name="Minx P."/>
            <person name="Pepin K.H."/>
            <person name="Johnson M."/>
            <person name="Bhonagiri V."/>
            <person name="Nash W.E."/>
            <person name="Mardis E.R."/>
            <person name="Wilson R.K."/>
        </authorList>
    </citation>
    <scope>NUCLEOTIDE SEQUENCE [LARGE SCALE GENOMIC DNA]</scope>
    <source>
        <strain evidence="1 2">DSM 5476</strain>
    </source>
</reference>
<name>C0E9J7_9FIRM</name>
<proteinExistence type="predicted"/>